<accession>A0A4D6NL45</accession>
<dbReference type="SUPFAM" id="SSF51366">
    <property type="entry name" value="Ribulose-phoshate binding barrel"/>
    <property type="match status" value="1"/>
</dbReference>
<dbReference type="Gene3D" id="3.60.21.10">
    <property type="match status" value="1"/>
</dbReference>
<evidence type="ECO:0000256" key="15">
    <source>
        <dbReference type="ARBA" id="ARBA00023053"/>
    </source>
</evidence>
<keyword evidence="26" id="KW-1185">Reference proteome</keyword>
<dbReference type="Proteomes" id="UP000501690">
    <property type="component" value="Linkage Group LG11"/>
</dbReference>
<keyword evidence="18 25" id="KW-0413">Isomerase</keyword>
<evidence type="ECO:0000256" key="4">
    <source>
        <dbReference type="ARBA" id="ARBA00005133"/>
    </source>
</evidence>
<dbReference type="PANTHER" id="PTHR32440:SF0">
    <property type="entry name" value="PHOSPHATASE DCR2-RELATED"/>
    <property type="match status" value="1"/>
</dbReference>
<dbReference type="NCBIfam" id="TIGR02129">
    <property type="entry name" value="hisA_euk"/>
    <property type="match status" value="1"/>
</dbReference>
<evidence type="ECO:0000313" key="26">
    <source>
        <dbReference type="Proteomes" id="UP000501690"/>
    </source>
</evidence>
<evidence type="ECO:0000256" key="9">
    <source>
        <dbReference type="ARBA" id="ARBA00022525"/>
    </source>
</evidence>
<feature type="domain" description="Calcineurin-like phosphoesterase" evidence="24">
    <location>
        <begin position="44"/>
        <end position="301"/>
    </location>
</feature>
<gene>
    <name evidence="25" type="ORF">DEO72_LG11g377</name>
</gene>
<comment type="subcellular location">
    <subcellularLocation>
        <location evidence="3">Secreted</location>
    </subcellularLocation>
</comment>
<dbReference type="GO" id="GO:0000105">
    <property type="term" value="P:L-histidine biosynthetic process"/>
    <property type="evidence" value="ECO:0007669"/>
    <property type="project" value="UniProtKB-UniPathway"/>
</dbReference>
<keyword evidence="10 22" id="KW-0028">Amino-acid biosynthesis</keyword>
<dbReference type="GO" id="GO:0003949">
    <property type="term" value="F:1-(5-phosphoribosyl)-5-[(5-phosphoribosylamino)methylideneamino]imidazole-4-carboxamide isomerase activity"/>
    <property type="evidence" value="ECO:0007669"/>
    <property type="project" value="UniProtKB-EC"/>
</dbReference>
<dbReference type="Gene3D" id="3.20.20.70">
    <property type="entry name" value="Aldolase class I"/>
    <property type="match status" value="1"/>
</dbReference>
<proteinExistence type="inferred from homology"/>
<evidence type="ECO:0000256" key="18">
    <source>
        <dbReference type="ARBA" id="ARBA00023235"/>
    </source>
</evidence>
<evidence type="ECO:0000256" key="2">
    <source>
        <dbReference type="ARBA" id="ARBA00001959"/>
    </source>
</evidence>
<feature type="chain" id="PRO_5020030251" description="1-(5-phosphoribosyl)-5-[(5-phosphoribosylamino)methylideneamino] imidazole-4-carboxamide isomerase HISN3, chloroplastic" evidence="23">
    <location>
        <begin position="24"/>
        <end position="741"/>
    </location>
</feature>
<evidence type="ECO:0000256" key="3">
    <source>
        <dbReference type="ARBA" id="ARBA00004613"/>
    </source>
</evidence>
<comment type="similarity">
    <text evidence="5">Belongs to the metallophosphoesterase superfamily. Purple acid phosphatase family.</text>
</comment>
<evidence type="ECO:0000256" key="14">
    <source>
        <dbReference type="ARBA" id="ARBA00023004"/>
    </source>
</evidence>
<evidence type="ECO:0000256" key="20">
    <source>
        <dbReference type="ARBA" id="ARBA00093606"/>
    </source>
</evidence>
<keyword evidence="14" id="KW-0408">Iron</keyword>
<dbReference type="Pfam" id="PF00977">
    <property type="entry name" value="His_biosynth"/>
    <property type="match status" value="1"/>
</dbReference>
<evidence type="ECO:0000256" key="8">
    <source>
        <dbReference type="ARBA" id="ARBA00012550"/>
    </source>
</evidence>
<keyword evidence="11" id="KW-0479">Metal-binding</keyword>
<evidence type="ECO:0000256" key="16">
    <source>
        <dbReference type="ARBA" id="ARBA00023102"/>
    </source>
</evidence>
<protein>
    <recommendedName>
        <fullName evidence="20">1-(5-phosphoribosyl)-5-[(5-phosphoribosylamino)methylideneamino] imidazole-4-carboxamide isomerase HISN3, chloroplastic</fullName>
        <ecNumber evidence="8">5.3.1.16</ecNumber>
    </recommendedName>
    <alternativeName>
        <fullName evidence="21">Protein HISTIDINE BIOSYNTHESIS 3</fullName>
    </alternativeName>
</protein>
<keyword evidence="17" id="KW-0325">Glycoprotein</keyword>
<evidence type="ECO:0000256" key="13">
    <source>
        <dbReference type="ARBA" id="ARBA00022833"/>
    </source>
</evidence>
<dbReference type="CDD" id="cd07383">
    <property type="entry name" value="MPP_Dcr2"/>
    <property type="match status" value="1"/>
</dbReference>
<keyword evidence="12 23" id="KW-0732">Signal</keyword>
<name>A0A4D6NL45_VIGUN</name>
<organism evidence="25 26">
    <name type="scientific">Vigna unguiculata</name>
    <name type="common">Cowpea</name>
    <dbReference type="NCBI Taxonomy" id="3917"/>
    <lineage>
        <taxon>Eukaryota</taxon>
        <taxon>Viridiplantae</taxon>
        <taxon>Streptophyta</taxon>
        <taxon>Embryophyta</taxon>
        <taxon>Tracheophyta</taxon>
        <taxon>Spermatophyta</taxon>
        <taxon>Magnoliopsida</taxon>
        <taxon>eudicotyledons</taxon>
        <taxon>Gunneridae</taxon>
        <taxon>Pentapetalae</taxon>
        <taxon>rosids</taxon>
        <taxon>fabids</taxon>
        <taxon>Fabales</taxon>
        <taxon>Fabaceae</taxon>
        <taxon>Papilionoideae</taxon>
        <taxon>50 kb inversion clade</taxon>
        <taxon>NPAAA clade</taxon>
        <taxon>indigoferoid/millettioid clade</taxon>
        <taxon>Phaseoleae</taxon>
        <taxon>Vigna</taxon>
    </lineage>
</organism>
<dbReference type="GO" id="GO:0016788">
    <property type="term" value="F:hydrolase activity, acting on ester bonds"/>
    <property type="evidence" value="ECO:0007669"/>
    <property type="project" value="TreeGrafter"/>
</dbReference>
<dbReference type="GO" id="GO:0005737">
    <property type="term" value="C:cytoplasm"/>
    <property type="evidence" value="ECO:0007669"/>
    <property type="project" value="TreeGrafter"/>
</dbReference>
<reference evidence="25 26" key="1">
    <citation type="submission" date="2019-04" db="EMBL/GenBank/DDBJ databases">
        <title>An improved genome assembly and genetic linkage map for asparagus bean, Vigna unguiculata ssp. sesquipedialis.</title>
        <authorList>
            <person name="Xia Q."/>
            <person name="Zhang R."/>
            <person name="Dong Y."/>
        </authorList>
    </citation>
    <scope>NUCLEOTIDE SEQUENCE [LARGE SCALE GENOMIC DNA]</scope>
    <source>
        <tissue evidence="25">Leaf</tissue>
    </source>
</reference>
<comment type="cofactor">
    <cofactor evidence="2">
        <name>Na(+)</name>
        <dbReference type="ChEBI" id="CHEBI:29101"/>
    </cofactor>
</comment>
<evidence type="ECO:0000256" key="23">
    <source>
        <dbReference type="SAM" id="SignalP"/>
    </source>
</evidence>
<keyword evidence="16 22" id="KW-0368">Histidine biosynthesis</keyword>
<dbReference type="AlphaFoldDB" id="A0A4D6NL45"/>
<comment type="subunit">
    <text evidence="7">Homodimer.</text>
</comment>
<evidence type="ECO:0000256" key="19">
    <source>
        <dbReference type="ARBA" id="ARBA00093256"/>
    </source>
</evidence>
<evidence type="ECO:0000256" key="12">
    <source>
        <dbReference type="ARBA" id="ARBA00022729"/>
    </source>
</evidence>
<dbReference type="FunFam" id="3.60.21.10:FF:000038">
    <property type="entry name" value="Probable inactive purple acid phosphatase 29"/>
    <property type="match status" value="1"/>
</dbReference>
<evidence type="ECO:0000256" key="5">
    <source>
        <dbReference type="ARBA" id="ARBA00008723"/>
    </source>
</evidence>
<comment type="pathway">
    <text evidence="4">Amino-acid biosynthesis; L-histidine biosynthesis; L-histidine from 5-phospho-alpha-D-ribose 1-diphosphate: step 4/9.</text>
</comment>
<dbReference type="GO" id="GO:0005576">
    <property type="term" value="C:extracellular region"/>
    <property type="evidence" value="ECO:0007669"/>
    <property type="project" value="UniProtKB-SubCell"/>
</dbReference>
<dbReference type="FunFam" id="3.20.20.70:FF:000110">
    <property type="entry name" value="1-(5-phosphoribosyl)-5-[(5-phosphoribosylamino)methylideneamino] imidazole-4-carboxamide isomerase, chloroplastic"/>
    <property type="match status" value="1"/>
</dbReference>
<evidence type="ECO:0000256" key="6">
    <source>
        <dbReference type="ARBA" id="ARBA00009667"/>
    </source>
</evidence>
<evidence type="ECO:0000313" key="25">
    <source>
        <dbReference type="EMBL" id="QCE13384.1"/>
    </source>
</evidence>
<dbReference type="InterPro" id="IPR006062">
    <property type="entry name" value="His_biosynth"/>
</dbReference>
<comment type="similarity">
    <text evidence="6 22">Belongs to the HisA/HisF family.</text>
</comment>
<dbReference type="UniPathway" id="UPA00031">
    <property type="reaction ID" value="UER00009"/>
</dbReference>
<dbReference type="InterPro" id="IPR029052">
    <property type="entry name" value="Metallo-depent_PP-like"/>
</dbReference>
<dbReference type="InterPro" id="IPR011858">
    <property type="entry name" value="His6/HISN3"/>
</dbReference>
<keyword evidence="9" id="KW-0964">Secreted</keyword>
<evidence type="ECO:0000256" key="17">
    <source>
        <dbReference type="ARBA" id="ARBA00023180"/>
    </source>
</evidence>
<dbReference type="GO" id="GO:0046872">
    <property type="term" value="F:metal ion binding"/>
    <property type="evidence" value="ECO:0007669"/>
    <property type="project" value="UniProtKB-KW"/>
</dbReference>
<feature type="signal peptide" evidence="23">
    <location>
        <begin position="1"/>
        <end position="23"/>
    </location>
</feature>
<evidence type="ECO:0000256" key="22">
    <source>
        <dbReference type="RuleBase" id="RU003657"/>
    </source>
</evidence>
<dbReference type="CDD" id="cd04723">
    <property type="entry name" value="HisA_HisF"/>
    <property type="match status" value="1"/>
</dbReference>
<evidence type="ECO:0000256" key="7">
    <source>
        <dbReference type="ARBA" id="ARBA00011738"/>
    </source>
</evidence>
<dbReference type="InterPro" id="IPR011060">
    <property type="entry name" value="RibuloseP-bd_barrel"/>
</dbReference>
<dbReference type="EC" id="5.3.1.16" evidence="8"/>
<dbReference type="PANTHER" id="PTHR32440">
    <property type="entry name" value="PHOSPHATASE DCR2-RELATED-RELATED"/>
    <property type="match status" value="1"/>
</dbReference>
<evidence type="ECO:0000256" key="1">
    <source>
        <dbReference type="ARBA" id="ARBA00001947"/>
    </source>
</evidence>
<dbReference type="SUPFAM" id="SSF56300">
    <property type="entry name" value="Metallo-dependent phosphatases"/>
    <property type="match status" value="1"/>
</dbReference>
<evidence type="ECO:0000259" key="24">
    <source>
        <dbReference type="Pfam" id="PF00149"/>
    </source>
</evidence>
<keyword evidence="13" id="KW-0862">Zinc</keyword>
<dbReference type="InterPro" id="IPR013785">
    <property type="entry name" value="Aldolase_TIM"/>
</dbReference>
<keyword evidence="15" id="KW-0915">Sodium</keyword>
<dbReference type="InterPro" id="IPR004843">
    <property type="entry name" value="Calcineurin-like_PHP"/>
</dbReference>
<evidence type="ECO:0000256" key="10">
    <source>
        <dbReference type="ARBA" id="ARBA00022605"/>
    </source>
</evidence>
<dbReference type="EMBL" id="CP039355">
    <property type="protein sequence ID" value="QCE13384.1"/>
    <property type="molecule type" value="Genomic_DNA"/>
</dbReference>
<evidence type="ECO:0000256" key="21">
    <source>
        <dbReference type="ARBA" id="ARBA00093664"/>
    </source>
</evidence>
<evidence type="ECO:0000256" key="11">
    <source>
        <dbReference type="ARBA" id="ARBA00022723"/>
    </source>
</evidence>
<comment type="cofactor">
    <cofactor evidence="1">
        <name>Zn(2+)</name>
        <dbReference type="ChEBI" id="CHEBI:29105"/>
    </cofactor>
</comment>
<dbReference type="Pfam" id="PF00149">
    <property type="entry name" value="Metallophos"/>
    <property type="match status" value="1"/>
</dbReference>
<comment type="catalytic activity">
    <reaction evidence="19">
        <text>1-(5-phospho-beta-D-ribosyl)-5-[(5-phospho-beta-D-ribosylamino)methylideneamino]imidazole-4-carboxamide = 5-[(5-phospho-1-deoxy-D-ribulos-1-ylimino)methylamino]-1-(5-phospho-beta-D-ribosyl)imidazole-4-carboxamide</text>
        <dbReference type="Rhea" id="RHEA:15469"/>
        <dbReference type="ChEBI" id="CHEBI:58435"/>
        <dbReference type="ChEBI" id="CHEBI:58525"/>
        <dbReference type="EC" id="5.3.1.16"/>
    </reaction>
    <physiologicalReaction direction="left-to-right" evidence="19">
        <dbReference type="Rhea" id="RHEA:15470"/>
    </physiologicalReaction>
</comment>
<sequence length="741" mass="80817">MALRGKWVLFPLYCFCLIPICFSAAKEGKPPQQQKLRFGKNGEFKILQIADLHYANGKTTHCLDVLRSQYASCSDLNTTAFIQRIILAEKPNLIVFTGDNIFGHDASDTAKSMDEAFAPAIASNIPWVAVLGNHDQEGSLSRKGVMKYIAGMKNTLSIVNPPDIHIIDGFGNYNLEVGGVKGTDFENKSVLNLYFLDSGDYSKVPFIPGYGWIKPSQQLWFQLTSKKLRKAYMNGPVPQKEPAPGLAYFHIPLPEYAKFDSSNFTGVKQEGISSASVNSGFFTTLVKSGDVKAVFTGHDHVNDFCGKLTGINLCYAGGFGYHAYGKAGWSRRARVVVVSLDKTESGCWEDVKSVKTWKRLDDQNLTGIDGQSSPLIVCSGASNRQPQEKTRWNLFITRPIIRMQQYEDRISLAAAAGKHSSFFARVRSAMAEGMMRNLSASHSFGLFVTSPIFCPNNLPAITLSSRSSRRSSPSIQCAVQFRPCIDIHKGKVKQIVGSTLQDLKGGDGSDPVTNFESDKSAAEYATLYRGDGLTGGHVIMLGADPLSKASALEALHAYPGGLQVGGGINADNCLSYIEEGASHVIVTSYVFNDGQMDIGRLKDLVQIVGKERLVLDLSCRKKDGKYAIVTDRWQKFSDVFVDPGVMEFLANFADEFLVHGVDVEGKKLGIDEELVALLGKHSPIPVTYAGGVTGMADLERIKSAGVGRVDVTVGSALDIFGGNLSYEEVVAWHVQQKAYVV</sequence>